<keyword evidence="1" id="KW-0732">Signal</keyword>
<keyword evidence="3" id="KW-1185">Reference proteome</keyword>
<accession>A0A844XC76</accession>
<dbReference type="InterPro" id="IPR018759">
    <property type="entry name" value="BBP2_2"/>
</dbReference>
<dbReference type="Gene3D" id="2.40.128.130">
    <property type="entry name" value="Autotransporter beta-domain"/>
    <property type="match status" value="1"/>
</dbReference>
<name>A0A844XC76_9SPHN</name>
<proteinExistence type="predicted"/>
<evidence type="ECO:0000256" key="1">
    <source>
        <dbReference type="SAM" id="SignalP"/>
    </source>
</evidence>
<dbReference type="InterPro" id="IPR036709">
    <property type="entry name" value="Autotransporte_beta_dom_sf"/>
</dbReference>
<reference evidence="2 3" key="2">
    <citation type="submission" date="2020-02" db="EMBL/GenBank/DDBJ databases">
        <title>Erythrobacter dongmakensis sp. nov., isolated from a tidal mudflat.</title>
        <authorList>
            <person name="Kim I.S."/>
        </authorList>
    </citation>
    <scope>NUCLEOTIDE SEQUENCE [LARGE SCALE GENOMIC DNA]</scope>
    <source>
        <strain evidence="2 3">GH3-10</strain>
    </source>
</reference>
<evidence type="ECO:0000313" key="3">
    <source>
        <dbReference type="Proteomes" id="UP000461409"/>
    </source>
</evidence>
<organism evidence="2 3">
    <name type="scientific">Aurantiacibacter rhizosphaerae</name>
    <dbReference type="NCBI Taxonomy" id="2691582"/>
    <lineage>
        <taxon>Bacteria</taxon>
        <taxon>Pseudomonadati</taxon>
        <taxon>Pseudomonadota</taxon>
        <taxon>Alphaproteobacteria</taxon>
        <taxon>Sphingomonadales</taxon>
        <taxon>Erythrobacteraceae</taxon>
        <taxon>Aurantiacibacter</taxon>
    </lineage>
</organism>
<dbReference type="InterPro" id="IPR006315">
    <property type="entry name" value="OM_autotransptr_brl_dom"/>
</dbReference>
<protein>
    <submittedName>
        <fullName evidence="2">Outer membrane beta-barrel protein</fullName>
    </submittedName>
</protein>
<dbReference type="EMBL" id="WUBR01000001">
    <property type="protein sequence ID" value="MWV27586.1"/>
    <property type="molecule type" value="Genomic_DNA"/>
</dbReference>
<dbReference type="SUPFAM" id="SSF103515">
    <property type="entry name" value="Autotransporter"/>
    <property type="match status" value="1"/>
</dbReference>
<dbReference type="Proteomes" id="UP000461409">
    <property type="component" value="Unassembled WGS sequence"/>
</dbReference>
<dbReference type="GO" id="GO:0019867">
    <property type="term" value="C:outer membrane"/>
    <property type="evidence" value="ECO:0007669"/>
    <property type="project" value="InterPro"/>
</dbReference>
<feature type="chain" id="PRO_5032603931" evidence="1">
    <location>
        <begin position="26"/>
        <end position="411"/>
    </location>
</feature>
<evidence type="ECO:0000313" key="2">
    <source>
        <dbReference type="EMBL" id="MWV27586.1"/>
    </source>
</evidence>
<dbReference type="RefSeq" id="WP_160485142.1">
    <property type="nucleotide sequence ID" value="NZ_WUBR01000001.1"/>
</dbReference>
<dbReference type="Pfam" id="PF10082">
    <property type="entry name" value="BBP2_2"/>
    <property type="match status" value="1"/>
</dbReference>
<feature type="signal peptide" evidence="1">
    <location>
        <begin position="1"/>
        <end position="25"/>
    </location>
</feature>
<dbReference type="AlphaFoldDB" id="A0A844XC76"/>
<comment type="caution">
    <text evidence="2">The sequence shown here is derived from an EMBL/GenBank/DDBJ whole genome shotgun (WGS) entry which is preliminary data.</text>
</comment>
<reference evidence="2 3" key="1">
    <citation type="submission" date="2019-12" db="EMBL/GenBank/DDBJ databases">
        <authorList>
            <person name="Lee S.D."/>
        </authorList>
    </citation>
    <scope>NUCLEOTIDE SEQUENCE [LARGE SCALE GENOMIC DNA]</scope>
    <source>
        <strain evidence="2 3">GH3-10</strain>
    </source>
</reference>
<gene>
    <name evidence="2" type="ORF">GRF63_06675</name>
</gene>
<dbReference type="NCBIfam" id="TIGR01414">
    <property type="entry name" value="autotrans_barl"/>
    <property type="match status" value="1"/>
</dbReference>
<sequence length="411" mass="45015">MHIRSLWFVSAAACAIAGTSVSVSAQEIGSTAGGVLGDDSEYRHQPVPFGPFNIEVGAEAQLEYDDNIFAEPTATESDVIARFRPYAGIEHRTGALRTTLSTKFDLRRYFDFTSENATGASALLTSSYSPQAGEAFTLTALADRAIEDRGDPEAREIEGIGPRIYRILGGSAGYTRQGSRFLVEAVGDYRNVDALAIIDAQRDYETYSGRVTVGYRSGGPFYLTGTGYYTRRNFRLREPITNIDRDTSTVGALAGIRFDDGGLIEGRVGAGIFKLSTDDPLRDGRTGFSLQGQLAYRPTQRTAVRLNLFNGDVASFRSGGSTRTETNIGLFVEQEIRHNFLGSAGVEFERYNFSGSNSPTQQRWRATTGLEYLINRRLSVFGRVSYSDRSSDGPLEGYSRFRAGAGVRVRL</sequence>